<protein>
    <submittedName>
        <fullName evidence="2">Uncharacterized protein</fullName>
    </submittedName>
</protein>
<evidence type="ECO:0000256" key="1">
    <source>
        <dbReference type="SAM" id="MobiDB-lite"/>
    </source>
</evidence>
<dbReference type="AlphaFoldDB" id="A0A0A9ECI7"/>
<feature type="region of interest" description="Disordered" evidence="1">
    <location>
        <begin position="41"/>
        <end position="142"/>
    </location>
</feature>
<dbReference type="EMBL" id="GBRH01204153">
    <property type="protein sequence ID" value="JAD93742.1"/>
    <property type="molecule type" value="Transcribed_RNA"/>
</dbReference>
<sequence>MGKKRKESILNISFFVRKLEQQLLFFKICNVTYQEVAFPTKSHTRSRKNSEKMLPIFSPKGPAGSTRNARERIERTRGAILGRIREQEEHERHLLGRSTVAQPESAAKTMATTPEARAAFTFEDSGPTHNPPRSQDAALHCP</sequence>
<accession>A0A0A9ECI7</accession>
<proteinExistence type="predicted"/>
<reference evidence="2" key="2">
    <citation type="journal article" date="2015" name="Data Brief">
        <title>Shoot transcriptome of the giant reed, Arundo donax.</title>
        <authorList>
            <person name="Barrero R.A."/>
            <person name="Guerrero F.D."/>
            <person name="Moolhuijzen P."/>
            <person name="Goolsby J.A."/>
            <person name="Tidwell J."/>
            <person name="Bellgard S.E."/>
            <person name="Bellgard M.I."/>
        </authorList>
    </citation>
    <scope>NUCLEOTIDE SEQUENCE</scope>
    <source>
        <tissue evidence="2">Shoot tissue taken approximately 20 cm above the soil surface</tissue>
    </source>
</reference>
<organism evidence="2">
    <name type="scientific">Arundo donax</name>
    <name type="common">Giant reed</name>
    <name type="synonym">Donax arundinaceus</name>
    <dbReference type="NCBI Taxonomy" id="35708"/>
    <lineage>
        <taxon>Eukaryota</taxon>
        <taxon>Viridiplantae</taxon>
        <taxon>Streptophyta</taxon>
        <taxon>Embryophyta</taxon>
        <taxon>Tracheophyta</taxon>
        <taxon>Spermatophyta</taxon>
        <taxon>Magnoliopsida</taxon>
        <taxon>Liliopsida</taxon>
        <taxon>Poales</taxon>
        <taxon>Poaceae</taxon>
        <taxon>PACMAD clade</taxon>
        <taxon>Arundinoideae</taxon>
        <taxon>Arundineae</taxon>
        <taxon>Arundo</taxon>
    </lineage>
</organism>
<reference evidence="2" key="1">
    <citation type="submission" date="2014-09" db="EMBL/GenBank/DDBJ databases">
        <authorList>
            <person name="Magalhaes I.L.F."/>
            <person name="Oliveira U."/>
            <person name="Santos F.R."/>
            <person name="Vidigal T.H.D.A."/>
            <person name="Brescovit A.D."/>
            <person name="Santos A.J."/>
        </authorList>
    </citation>
    <scope>NUCLEOTIDE SEQUENCE</scope>
    <source>
        <tissue evidence="2">Shoot tissue taken approximately 20 cm above the soil surface</tissue>
    </source>
</reference>
<evidence type="ECO:0000313" key="2">
    <source>
        <dbReference type="EMBL" id="JAD93742.1"/>
    </source>
</evidence>
<name>A0A0A9ECI7_ARUDO</name>
<feature type="compositionally biased region" description="Basic and acidic residues" evidence="1">
    <location>
        <begin position="68"/>
        <end position="94"/>
    </location>
</feature>